<accession>A0A1W2FRA9</accession>
<dbReference type="OrthoDB" id="3671805at2"/>
<proteinExistence type="predicted"/>
<protein>
    <submittedName>
        <fullName evidence="1">DNA-directed RNA polymerase specialized sigma subunit, sigma24 family</fullName>
    </submittedName>
</protein>
<reference evidence="1 2" key="1">
    <citation type="submission" date="2017-04" db="EMBL/GenBank/DDBJ databases">
        <authorList>
            <person name="Afonso C.L."/>
            <person name="Miller P.J."/>
            <person name="Scott M.A."/>
            <person name="Spackman E."/>
            <person name="Goraichik I."/>
            <person name="Dimitrov K.M."/>
            <person name="Suarez D.L."/>
            <person name="Swayne D.E."/>
        </authorList>
    </citation>
    <scope>NUCLEOTIDE SEQUENCE [LARGE SCALE GENOMIC DNA]</scope>
    <source>
        <strain evidence="1 2">DSM 43828</strain>
    </source>
</reference>
<dbReference type="InterPro" id="IPR013325">
    <property type="entry name" value="RNA_pol_sigma_r2"/>
</dbReference>
<dbReference type="EMBL" id="FWXV01000010">
    <property type="protein sequence ID" value="SMD24471.1"/>
    <property type="molecule type" value="Genomic_DNA"/>
</dbReference>
<dbReference type="InterPro" id="IPR013324">
    <property type="entry name" value="RNA_pol_sigma_r3/r4-like"/>
</dbReference>
<dbReference type="Proteomes" id="UP000192674">
    <property type="component" value="Unassembled WGS sequence"/>
</dbReference>
<dbReference type="RefSeq" id="WP_084432995.1">
    <property type="nucleotide sequence ID" value="NZ_FWXV01000010.1"/>
</dbReference>
<keyword evidence="1" id="KW-0240">DNA-directed RNA polymerase</keyword>
<gene>
    <name evidence="1" type="ORF">SAMN05661093_08572</name>
</gene>
<dbReference type="GO" id="GO:0000428">
    <property type="term" value="C:DNA-directed RNA polymerase complex"/>
    <property type="evidence" value="ECO:0007669"/>
    <property type="project" value="UniProtKB-KW"/>
</dbReference>
<evidence type="ECO:0000313" key="1">
    <source>
        <dbReference type="EMBL" id="SMD24471.1"/>
    </source>
</evidence>
<dbReference type="GO" id="GO:0003700">
    <property type="term" value="F:DNA-binding transcription factor activity"/>
    <property type="evidence" value="ECO:0007669"/>
    <property type="project" value="InterPro"/>
</dbReference>
<name>A0A1W2FRA9_KIBAR</name>
<evidence type="ECO:0000313" key="2">
    <source>
        <dbReference type="Proteomes" id="UP000192674"/>
    </source>
</evidence>
<keyword evidence="2" id="KW-1185">Reference proteome</keyword>
<dbReference type="SUPFAM" id="SSF88659">
    <property type="entry name" value="Sigma3 and sigma4 domains of RNA polymerase sigma factors"/>
    <property type="match status" value="1"/>
</dbReference>
<sequence length="228" mass="25813">MRTDQPGHKVLLRVITEPDLRFRATVDGYARRYTLDRDDLYQAASERLLRQRGVVPEHEGLRGWLDRCVNFVALDMIKDRARQPLAMSELPESPDIWVHPLTDAVGWEQWLAERLDRALTAEQLHAILTLARDPDLGLRELARLTNKSYAGARQLKSRALARIGRLIGLTAAERAAYRGLRKGEGVAEAARRLGIDATQVDRLRRAASVKIRRFLSFDASGSRKQGRA</sequence>
<dbReference type="SUPFAM" id="SSF88946">
    <property type="entry name" value="Sigma2 domain of RNA polymerase sigma factors"/>
    <property type="match status" value="1"/>
</dbReference>
<organism evidence="1 2">
    <name type="scientific">Kibdelosporangium aridum</name>
    <dbReference type="NCBI Taxonomy" id="2030"/>
    <lineage>
        <taxon>Bacteria</taxon>
        <taxon>Bacillati</taxon>
        <taxon>Actinomycetota</taxon>
        <taxon>Actinomycetes</taxon>
        <taxon>Pseudonocardiales</taxon>
        <taxon>Pseudonocardiaceae</taxon>
        <taxon>Kibdelosporangium</taxon>
    </lineage>
</organism>
<keyword evidence="1" id="KW-0804">Transcription</keyword>
<dbReference type="AlphaFoldDB" id="A0A1W2FRA9"/>
<dbReference type="GO" id="GO:0006352">
    <property type="term" value="P:DNA-templated transcription initiation"/>
    <property type="evidence" value="ECO:0007669"/>
    <property type="project" value="InterPro"/>
</dbReference>